<proteinExistence type="predicted"/>
<name>A0AAD9G6K1_BABDI</name>
<protein>
    <submittedName>
        <fullName evidence="2">Membrane protein</fullName>
    </submittedName>
</protein>
<feature type="signal peptide" evidence="1">
    <location>
        <begin position="1"/>
        <end position="20"/>
    </location>
</feature>
<sequence length="874" mass="99471">MNAFWLLLVCSARLATVLCARRVVLDIANVDEDAFTTSVESNTRYTIVAKPDCVIGDIVKASKVIAEVDGNALHVQHVAVERVSKDEYRKHIVMPQCNDEGNFEVVEIESVYHGVTTRRRLFLSEDDTYVDFEETYDDFDICSENFEHFVQMSKRQDDGTLTRYEATKYRRIGEIRCGSSVLLSGDNNIFARYAEIFNHKWSIYTVPYIGRIFKTEFIPAVWKDGKYRCVDEGSYLLDLSLDPSKNYRGVVSGCGEGCMFFDGCSHSDFRIVDVVNRHGVIYMGHKAKCIDVKLQKLGNENFVTVYARLLDGTHETVQFVSKDDQRYVNHRPNVVNLELTDEKWNEHISVTIEGDKKVFSIPAPENLRWTIGAVTYKGTPLVGQAFLENPDDVPYVVLGRRIVVEGEFTTIESETDREYPTNTTYVTNDDGIWIYNPKPIQLNLANLGAKNANFEITKIGESRYHITTAKAHTKIGTIRFGNHIIRPNQYYTLETQIVYGGDAFLATTQVADNLKFYSWYSLSSGLFGEKTRLFIEQQKQPIHLALQDVFTGRLPDSFCKETYGNFLRIYLCKNLFTNTMGDVGFGNSLATPYSRYYEWREAYVSMDFFLSSVIVKSYTAEGECVVEPFTQRMKNGNIIFVREPKKPISIDLSPDATTPPELNRVQDDNTFFYRVRPEFDLYYRIGQIMYKDKLLVEDDDDNLSRIVDLTVDSSTSEPHKYTIRVADVSSRGKRARLFTTDAVSGVVHEADKKALTLDVSFGATRDPSVIVKQHKDMLSFHVPWTRTCDYKLDQLVVTHGAGDTYTITSGNDFDQFPEVRLHKADVENDVIAALSSEGEQPVYTAIKKQSNSIIGLEVEHYGKDTTFLANYGDV</sequence>
<accession>A0AAD9G6K1</accession>
<evidence type="ECO:0000256" key="1">
    <source>
        <dbReference type="SAM" id="SignalP"/>
    </source>
</evidence>
<dbReference type="EMBL" id="JAHBMH010000073">
    <property type="protein sequence ID" value="KAK1932809.1"/>
    <property type="molecule type" value="Genomic_DNA"/>
</dbReference>
<evidence type="ECO:0000313" key="3">
    <source>
        <dbReference type="Proteomes" id="UP001195914"/>
    </source>
</evidence>
<reference evidence="2" key="2">
    <citation type="submission" date="2021-05" db="EMBL/GenBank/DDBJ databases">
        <authorList>
            <person name="Pain A."/>
        </authorList>
    </citation>
    <scope>NUCLEOTIDE SEQUENCE</scope>
    <source>
        <strain evidence="2">1802A</strain>
    </source>
</reference>
<comment type="caution">
    <text evidence="2">The sequence shown here is derived from an EMBL/GenBank/DDBJ whole genome shotgun (WGS) entry which is preliminary data.</text>
</comment>
<dbReference type="AlphaFoldDB" id="A0AAD9G6K1"/>
<dbReference type="Proteomes" id="UP001195914">
    <property type="component" value="Unassembled WGS sequence"/>
</dbReference>
<organism evidence="2 3">
    <name type="scientific">Babesia divergens</name>
    <dbReference type="NCBI Taxonomy" id="32595"/>
    <lineage>
        <taxon>Eukaryota</taxon>
        <taxon>Sar</taxon>
        <taxon>Alveolata</taxon>
        <taxon>Apicomplexa</taxon>
        <taxon>Aconoidasida</taxon>
        <taxon>Piroplasmida</taxon>
        <taxon>Babesiidae</taxon>
        <taxon>Babesia</taxon>
    </lineage>
</organism>
<gene>
    <name evidence="2" type="ORF">X943_000891</name>
</gene>
<keyword evidence="1" id="KW-0732">Signal</keyword>
<evidence type="ECO:0000313" key="2">
    <source>
        <dbReference type="EMBL" id="KAK1932809.1"/>
    </source>
</evidence>
<reference evidence="2" key="1">
    <citation type="journal article" date="2014" name="Nucleic Acids Res.">
        <title>The evolutionary dynamics of variant antigen genes in Babesia reveal a history of genomic innovation underlying host-parasite interaction.</title>
        <authorList>
            <person name="Jackson A.P."/>
            <person name="Otto T.D."/>
            <person name="Darby A."/>
            <person name="Ramaprasad A."/>
            <person name="Xia D."/>
            <person name="Echaide I.E."/>
            <person name="Farber M."/>
            <person name="Gahlot S."/>
            <person name="Gamble J."/>
            <person name="Gupta D."/>
            <person name="Gupta Y."/>
            <person name="Jackson L."/>
            <person name="Malandrin L."/>
            <person name="Malas T.B."/>
            <person name="Moussa E."/>
            <person name="Nair M."/>
            <person name="Reid A.J."/>
            <person name="Sanders M."/>
            <person name="Sharma J."/>
            <person name="Tracey A."/>
            <person name="Quail M.A."/>
            <person name="Weir W."/>
            <person name="Wastling J.M."/>
            <person name="Hall N."/>
            <person name="Willadsen P."/>
            <person name="Lingelbach K."/>
            <person name="Shiels B."/>
            <person name="Tait A."/>
            <person name="Berriman M."/>
            <person name="Allred D.R."/>
            <person name="Pain A."/>
        </authorList>
    </citation>
    <scope>NUCLEOTIDE SEQUENCE</scope>
    <source>
        <strain evidence="2">1802A</strain>
    </source>
</reference>
<keyword evidence="3" id="KW-1185">Reference proteome</keyword>
<feature type="chain" id="PRO_5041928935" evidence="1">
    <location>
        <begin position="21"/>
        <end position="874"/>
    </location>
</feature>